<accession>A0A1Y2GT52</accession>
<dbReference type="GeneID" id="33570621"/>
<organism evidence="1 2">
    <name type="scientific">Lobosporangium transversale</name>
    <dbReference type="NCBI Taxonomy" id="64571"/>
    <lineage>
        <taxon>Eukaryota</taxon>
        <taxon>Fungi</taxon>
        <taxon>Fungi incertae sedis</taxon>
        <taxon>Mucoromycota</taxon>
        <taxon>Mortierellomycotina</taxon>
        <taxon>Mortierellomycetes</taxon>
        <taxon>Mortierellales</taxon>
        <taxon>Mortierellaceae</taxon>
        <taxon>Lobosporangium</taxon>
    </lineage>
</organism>
<dbReference type="Proteomes" id="UP000193648">
    <property type="component" value="Unassembled WGS sequence"/>
</dbReference>
<dbReference type="RefSeq" id="XP_021881760.1">
    <property type="nucleotide sequence ID" value="XM_022028778.1"/>
</dbReference>
<evidence type="ECO:0000313" key="2">
    <source>
        <dbReference type="Proteomes" id="UP000193648"/>
    </source>
</evidence>
<dbReference type="AlphaFoldDB" id="A0A1Y2GT52"/>
<protein>
    <submittedName>
        <fullName evidence="1">Uncharacterized protein</fullName>
    </submittedName>
</protein>
<evidence type="ECO:0000313" key="1">
    <source>
        <dbReference type="EMBL" id="ORZ16825.1"/>
    </source>
</evidence>
<reference evidence="1 2" key="1">
    <citation type="submission" date="2016-07" db="EMBL/GenBank/DDBJ databases">
        <title>Pervasive Adenine N6-methylation of Active Genes in Fungi.</title>
        <authorList>
            <consortium name="DOE Joint Genome Institute"/>
            <person name="Mondo S.J."/>
            <person name="Dannebaum R.O."/>
            <person name="Kuo R.C."/>
            <person name="Labutti K."/>
            <person name="Haridas S."/>
            <person name="Kuo A."/>
            <person name="Salamov A."/>
            <person name="Ahrendt S.R."/>
            <person name="Lipzen A."/>
            <person name="Sullivan W."/>
            <person name="Andreopoulos W.B."/>
            <person name="Clum A."/>
            <person name="Lindquist E."/>
            <person name="Daum C."/>
            <person name="Ramamoorthy G.K."/>
            <person name="Gryganskyi A."/>
            <person name="Culley D."/>
            <person name="Magnuson J.K."/>
            <person name="James T.Y."/>
            <person name="O'Malley M.A."/>
            <person name="Stajich J.E."/>
            <person name="Spatafora J.W."/>
            <person name="Visel A."/>
            <person name="Grigoriev I.V."/>
        </authorList>
    </citation>
    <scope>NUCLEOTIDE SEQUENCE [LARGE SCALE GENOMIC DNA]</scope>
    <source>
        <strain evidence="1 2">NRRL 3116</strain>
    </source>
</reference>
<dbReference type="EMBL" id="MCFF01000017">
    <property type="protein sequence ID" value="ORZ16825.1"/>
    <property type="molecule type" value="Genomic_DNA"/>
</dbReference>
<comment type="caution">
    <text evidence="1">The sequence shown here is derived from an EMBL/GenBank/DDBJ whole genome shotgun (WGS) entry which is preliminary data.</text>
</comment>
<dbReference type="InParanoid" id="A0A1Y2GT52"/>
<keyword evidence="2" id="KW-1185">Reference proteome</keyword>
<gene>
    <name evidence="1" type="ORF">BCR41DRAFT_396093</name>
</gene>
<name>A0A1Y2GT52_9FUNG</name>
<sequence length="93" mass="10242">MKVIKLCSTNIKACNWTLLKYAIPMAAIATAVLATEATRPLATVAAGTDAHLEPKGEFTHHFLCPASSGFFRNPRDCRTYCKWILPSIYVCLP</sequence>
<proteinExistence type="predicted"/>